<dbReference type="InterPro" id="IPR021829">
    <property type="entry name" value="DUF3419"/>
</dbReference>
<gene>
    <name evidence="1" type="ORF">EW026_g4091</name>
</gene>
<accession>A0A4S4KI73</accession>
<keyword evidence="2" id="KW-1185">Reference proteome</keyword>
<organism evidence="1 2">
    <name type="scientific">Hermanssonia centrifuga</name>
    <dbReference type="NCBI Taxonomy" id="98765"/>
    <lineage>
        <taxon>Eukaryota</taxon>
        <taxon>Fungi</taxon>
        <taxon>Dikarya</taxon>
        <taxon>Basidiomycota</taxon>
        <taxon>Agaricomycotina</taxon>
        <taxon>Agaricomycetes</taxon>
        <taxon>Polyporales</taxon>
        <taxon>Meruliaceae</taxon>
        <taxon>Hermanssonia</taxon>
    </lineage>
</organism>
<evidence type="ECO:0000313" key="2">
    <source>
        <dbReference type="Proteomes" id="UP000309038"/>
    </source>
</evidence>
<evidence type="ECO:0000313" key="1">
    <source>
        <dbReference type="EMBL" id="THG98014.1"/>
    </source>
</evidence>
<dbReference type="EMBL" id="SGPJ01000138">
    <property type="protein sequence ID" value="THG98014.1"/>
    <property type="molecule type" value="Genomic_DNA"/>
</dbReference>
<dbReference type="AlphaFoldDB" id="A0A4S4KI73"/>
<dbReference type="Pfam" id="PF11899">
    <property type="entry name" value="DUF3419"/>
    <property type="match status" value="1"/>
</dbReference>
<sequence length="253" mass="28931">MVILLSLCRPSITRADIGGYRSWKKKEHGEFRTWIYGFTWEDPEVDMQHLNMTADDTLFVITSAGDNALHYAISAQPRRIHCVDMNPCQGHLLELKLAAASALSYKEFWAMFGEGKISNFEELLDTKLSPFLSSVAYQFWRANASAFHSGFHMQGYSGHALRLAKWAFLLGGVRKWVRRFVDAESLEEQGRIWDHHLRPVLLAPWITKLFFANPVFLWNALGVPINQMNCFLKEGISAQQYAEDTLDPIAQYG</sequence>
<proteinExistence type="predicted"/>
<protein>
    <recommendedName>
        <fullName evidence="3">DUF3419 family protein</fullName>
    </recommendedName>
</protein>
<dbReference type="Proteomes" id="UP000309038">
    <property type="component" value="Unassembled WGS sequence"/>
</dbReference>
<comment type="caution">
    <text evidence="1">The sequence shown here is derived from an EMBL/GenBank/DDBJ whole genome shotgun (WGS) entry which is preliminary data.</text>
</comment>
<dbReference type="PANTHER" id="PTHR47473">
    <property type="entry name" value="BTA1P"/>
    <property type="match status" value="1"/>
</dbReference>
<evidence type="ECO:0008006" key="3">
    <source>
        <dbReference type="Google" id="ProtNLM"/>
    </source>
</evidence>
<name>A0A4S4KI73_9APHY</name>
<dbReference type="PANTHER" id="PTHR47473:SF1">
    <property type="entry name" value="METHYLTRANSFERASE DOMAIN-CONTAINING PROTEIN"/>
    <property type="match status" value="1"/>
</dbReference>
<reference evidence="1 2" key="1">
    <citation type="submission" date="2019-02" db="EMBL/GenBank/DDBJ databases">
        <title>Genome sequencing of the rare red list fungi Phlebia centrifuga.</title>
        <authorList>
            <person name="Buettner E."/>
            <person name="Kellner H."/>
        </authorList>
    </citation>
    <scope>NUCLEOTIDE SEQUENCE [LARGE SCALE GENOMIC DNA]</scope>
    <source>
        <strain evidence="1 2">DSM 108282</strain>
    </source>
</reference>